<protein>
    <submittedName>
        <fullName evidence="1">Uncharacterized protein</fullName>
    </submittedName>
</protein>
<dbReference type="Proteomes" id="UP001476798">
    <property type="component" value="Unassembled WGS sequence"/>
</dbReference>
<evidence type="ECO:0000313" key="1">
    <source>
        <dbReference type="EMBL" id="MEQ2167549.1"/>
    </source>
</evidence>
<dbReference type="EMBL" id="JAHRIO010030220">
    <property type="protein sequence ID" value="MEQ2167549.1"/>
    <property type="molecule type" value="Genomic_DNA"/>
</dbReference>
<organism evidence="1 2">
    <name type="scientific">Goodea atripinnis</name>
    <dbReference type="NCBI Taxonomy" id="208336"/>
    <lineage>
        <taxon>Eukaryota</taxon>
        <taxon>Metazoa</taxon>
        <taxon>Chordata</taxon>
        <taxon>Craniata</taxon>
        <taxon>Vertebrata</taxon>
        <taxon>Euteleostomi</taxon>
        <taxon>Actinopterygii</taxon>
        <taxon>Neopterygii</taxon>
        <taxon>Teleostei</taxon>
        <taxon>Neoteleostei</taxon>
        <taxon>Acanthomorphata</taxon>
        <taxon>Ovalentaria</taxon>
        <taxon>Atherinomorphae</taxon>
        <taxon>Cyprinodontiformes</taxon>
        <taxon>Goodeidae</taxon>
        <taxon>Goodea</taxon>
    </lineage>
</organism>
<accession>A0ABV0N9G8</accession>
<reference evidence="1 2" key="1">
    <citation type="submission" date="2021-06" db="EMBL/GenBank/DDBJ databases">
        <authorList>
            <person name="Palmer J.M."/>
        </authorList>
    </citation>
    <scope>NUCLEOTIDE SEQUENCE [LARGE SCALE GENOMIC DNA]</scope>
    <source>
        <strain evidence="1 2">GA_2019</strain>
        <tissue evidence="1">Muscle</tissue>
    </source>
</reference>
<sequence>MAPLPGVVKQNMADFHCDPLDLDTVQLSLHVCSENQGTHKHSLANPSEIMSECNLPSQKKGAPVCGSAPGEEQRGTRRRVAGFAPGQYSSFPQFSSCIYLFIFFTEAIHSSAGSVTCVSCRPGGVSPSNNRHTCIFTPQPVE</sequence>
<gene>
    <name evidence="1" type="ORF">GOODEAATRI_005235</name>
</gene>
<name>A0ABV0N9G8_9TELE</name>
<keyword evidence="2" id="KW-1185">Reference proteome</keyword>
<proteinExistence type="predicted"/>
<evidence type="ECO:0000313" key="2">
    <source>
        <dbReference type="Proteomes" id="UP001476798"/>
    </source>
</evidence>
<comment type="caution">
    <text evidence="1">The sequence shown here is derived from an EMBL/GenBank/DDBJ whole genome shotgun (WGS) entry which is preliminary data.</text>
</comment>